<feature type="compositionally biased region" description="Low complexity" evidence="1">
    <location>
        <begin position="14"/>
        <end position="27"/>
    </location>
</feature>
<evidence type="ECO:0000313" key="2">
    <source>
        <dbReference type="EMBL" id="KZP02238.1"/>
    </source>
</evidence>
<sequence>MEVFEVTPPSAIIILSPPPSSTSQPHTLSPPPLHLPHLRCPQRQSSSCAQPNRSHRGPPPERRAPPPFPYAHAYLSRWYVAPPAWTPSS</sequence>
<protein>
    <submittedName>
        <fullName evidence="2">Uncharacterized protein</fullName>
    </submittedName>
</protein>
<proteinExistence type="predicted"/>
<keyword evidence="3" id="KW-1185">Reference proteome</keyword>
<evidence type="ECO:0000256" key="1">
    <source>
        <dbReference type="SAM" id="MobiDB-lite"/>
    </source>
</evidence>
<organism evidence="2 3">
    <name type="scientific">Athelia psychrophila</name>
    <dbReference type="NCBI Taxonomy" id="1759441"/>
    <lineage>
        <taxon>Eukaryota</taxon>
        <taxon>Fungi</taxon>
        <taxon>Dikarya</taxon>
        <taxon>Basidiomycota</taxon>
        <taxon>Agaricomycotina</taxon>
        <taxon>Agaricomycetes</taxon>
        <taxon>Agaricomycetidae</taxon>
        <taxon>Atheliales</taxon>
        <taxon>Atheliaceae</taxon>
        <taxon>Athelia</taxon>
    </lineage>
</organism>
<dbReference type="AlphaFoldDB" id="A0A167STY8"/>
<feature type="compositionally biased region" description="Polar residues" evidence="1">
    <location>
        <begin position="42"/>
        <end position="52"/>
    </location>
</feature>
<accession>A0A167STY8</accession>
<evidence type="ECO:0000313" key="3">
    <source>
        <dbReference type="Proteomes" id="UP000076532"/>
    </source>
</evidence>
<dbReference type="EMBL" id="KV418796">
    <property type="protein sequence ID" value="KZP02238.1"/>
    <property type="molecule type" value="Genomic_DNA"/>
</dbReference>
<gene>
    <name evidence="2" type="ORF">FIBSPDRAFT_970247</name>
</gene>
<feature type="region of interest" description="Disordered" evidence="1">
    <location>
        <begin position="14"/>
        <end position="68"/>
    </location>
</feature>
<name>A0A167STY8_9AGAM</name>
<dbReference type="Proteomes" id="UP000076532">
    <property type="component" value="Unassembled WGS sequence"/>
</dbReference>
<reference evidence="2 3" key="1">
    <citation type="journal article" date="2016" name="Mol. Biol. Evol.">
        <title>Comparative Genomics of Early-Diverging Mushroom-Forming Fungi Provides Insights into the Origins of Lignocellulose Decay Capabilities.</title>
        <authorList>
            <person name="Nagy L.G."/>
            <person name="Riley R."/>
            <person name="Tritt A."/>
            <person name="Adam C."/>
            <person name="Daum C."/>
            <person name="Floudas D."/>
            <person name="Sun H."/>
            <person name="Yadav J.S."/>
            <person name="Pangilinan J."/>
            <person name="Larsson K.H."/>
            <person name="Matsuura K."/>
            <person name="Barry K."/>
            <person name="Labutti K."/>
            <person name="Kuo R."/>
            <person name="Ohm R.A."/>
            <person name="Bhattacharya S.S."/>
            <person name="Shirouzu T."/>
            <person name="Yoshinaga Y."/>
            <person name="Martin F.M."/>
            <person name="Grigoriev I.V."/>
            <person name="Hibbett D.S."/>
        </authorList>
    </citation>
    <scope>NUCLEOTIDE SEQUENCE [LARGE SCALE GENOMIC DNA]</scope>
    <source>
        <strain evidence="2 3">CBS 109695</strain>
    </source>
</reference>